<protein>
    <submittedName>
        <fullName evidence="1">Uncharacterized protein</fullName>
    </submittedName>
</protein>
<evidence type="ECO:0000313" key="2">
    <source>
        <dbReference type="Proteomes" id="UP000039324"/>
    </source>
</evidence>
<sequence>MGRRVQLLAKRYVPDLDKQCLAHIVRDVMTRADANRLEVVSTGEHASVTDEGRTSGACAESLRKTVLRLARPESERPSTCRWHVLLWLFFKRRRVMIDAIRQAWTQCNVEGREIVIVPQLWRDPWRVSNPRDDVRIYITTR</sequence>
<proteinExistence type="predicted"/>
<dbReference type="AlphaFoldDB" id="A0A0G4J3I9"/>
<gene>
    <name evidence="1" type="ORF">PBRA_002443</name>
</gene>
<name>A0A0G4J3I9_PLABS</name>
<reference evidence="1 2" key="1">
    <citation type="submission" date="2015-02" db="EMBL/GenBank/DDBJ databases">
        <authorList>
            <person name="Chooi Y.-H."/>
        </authorList>
    </citation>
    <scope>NUCLEOTIDE SEQUENCE [LARGE SCALE GENOMIC DNA]</scope>
    <source>
        <strain evidence="1">E3</strain>
    </source>
</reference>
<organism evidence="1 2">
    <name type="scientific">Plasmodiophora brassicae</name>
    <name type="common">Clubroot disease agent</name>
    <dbReference type="NCBI Taxonomy" id="37360"/>
    <lineage>
        <taxon>Eukaryota</taxon>
        <taxon>Sar</taxon>
        <taxon>Rhizaria</taxon>
        <taxon>Endomyxa</taxon>
        <taxon>Phytomyxea</taxon>
        <taxon>Plasmodiophorida</taxon>
        <taxon>Plasmodiophoridae</taxon>
        <taxon>Plasmodiophora</taxon>
    </lineage>
</organism>
<accession>A0A0G4J3I9</accession>
<dbReference type="EMBL" id="CDSF01000122">
    <property type="protein sequence ID" value="CEP02178.1"/>
    <property type="molecule type" value="Genomic_DNA"/>
</dbReference>
<evidence type="ECO:0000313" key="1">
    <source>
        <dbReference type="EMBL" id="CEP02178.1"/>
    </source>
</evidence>
<dbReference type="Proteomes" id="UP000039324">
    <property type="component" value="Unassembled WGS sequence"/>
</dbReference>
<keyword evidence="2" id="KW-1185">Reference proteome</keyword>